<evidence type="ECO:0000313" key="2">
    <source>
        <dbReference type="Proteomes" id="UP001497382"/>
    </source>
</evidence>
<organism evidence="1 2">
    <name type="scientific">Larinioides sclopetarius</name>
    <dbReference type="NCBI Taxonomy" id="280406"/>
    <lineage>
        <taxon>Eukaryota</taxon>
        <taxon>Metazoa</taxon>
        <taxon>Ecdysozoa</taxon>
        <taxon>Arthropoda</taxon>
        <taxon>Chelicerata</taxon>
        <taxon>Arachnida</taxon>
        <taxon>Araneae</taxon>
        <taxon>Araneomorphae</taxon>
        <taxon>Entelegynae</taxon>
        <taxon>Araneoidea</taxon>
        <taxon>Araneidae</taxon>
        <taxon>Larinioides</taxon>
    </lineage>
</organism>
<comment type="caution">
    <text evidence="1">The sequence shown here is derived from an EMBL/GenBank/DDBJ whole genome shotgun (WGS) entry which is preliminary data.</text>
</comment>
<dbReference type="EMBL" id="CAXIEN010000187">
    <property type="protein sequence ID" value="CAL1285039.1"/>
    <property type="molecule type" value="Genomic_DNA"/>
</dbReference>
<sequence length="44" mass="5055">MTIIDVESILNMGKELYQLYQCARSQFSRSDDGSKRLINIAQCD</sequence>
<accession>A0AAV2AM76</accession>
<evidence type="ECO:0000313" key="1">
    <source>
        <dbReference type="EMBL" id="CAL1285039.1"/>
    </source>
</evidence>
<reference evidence="1 2" key="1">
    <citation type="submission" date="2024-04" db="EMBL/GenBank/DDBJ databases">
        <authorList>
            <person name="Rising A."/>
            <person name="Reimegard J."/>
            <person name="Sonavane S."/>
            <person name="Akerstrom W."/>
            <person name="Nylinder S."/>
            <person name="Hedman E."/>
            <person name="Kallberg Y."/>
        </authorList>
    </citation>
    <scope>NUCLEOTIDE SEQUENCE [LARGE SCALE GENOMIC DNA]</scope>
</reference>
<gene>
    <name evidence="1" type="ORF">LARSCL_LOCUS13488</name>
</gene>
<proteinExistence type="predicted"/>
<dbReference type="Proteomes" id="UP001497382">
    <property type="component" value="Unassembled WGS sequence"/>
</dbReference>
<dbReference type="AlphaFoldDB" id="A0AAV2AM76"/>
<protein>
    <submittedName>
        <fullName evidence="1">Uncharacterized protein</fullName>
    </submittedName>
</protein>
<name>A0AAV2AM76_9ARAC</name>
<keyword evidence="2" id="KW-1185">Reference proteome</keyword>